<dbReference type="InterPro" id="IPR000049">
    <property type="entry name" value="ET-Flavoprotein_bsu_CS"/>
</dbReference>
<sequence>MKVLVAVKRVTDYNVKIRVKPDNSDVDLTNVKMAMNPFCEIAVEEAVRLKERGVATEIVAVTIGPKAAQEQLRTALALGADRAIHLQTDERVESLGAAKALAKLVEEEQPGLVILGKQAIDTDNNQTGQMLAALSGLPQGTFASEIVVEDDKLKVTREVDGGMQIIELSLPAIVTADLRLNEPRYAKLPDIMKAKKKPLDVKTPEDLGIEVASKVKLLKVEPPAERQGGVKVGSVDELIDKLKNEAKVL</sequence>
<dbReference type="SUPFAM" id="SSF52402">
    <property type="entry name" value="Adenine nucleotide alpha hydrolases-like"/>
    <property type="match status" value="1"/>
</dbReference>
<keyword evidence="8" id="KW-1185">Reference proteome</keyword>
<gene>
    <name evidence="7" type="ORF">ACFODV_01195</name>
</gene>
<evidence type="ECO:0000256" key="5">
    <source>
        <dbReference type="ARBA" id="ARBA00042002"/>
    </source>
</evidence>
<dbReference type="SMART" id="SM00893">
    <property type="entry name" value="ETF"/>
    <property type="match status" value="1"/>
</dbReference>
<dbReference type="Gene3D" id="3.40.50.620">
    <property type="entry name" value="HUPs"/>
    <property type="match status" value="1"/>
</dbReference>
<evidence type="ECO:0000256" key="4">
    <source>
        <dbReference type="ARBA" id="ARBA00022982"/>
    </source>
</evidence>
<dbReference type="EMBL" id="JBHRSQ010000006">
    <property type="protein sequence ID" value="MFC2990642.1"/>
    <property type="molecule type" value="Genomic_DNA"/>
</dbReference>
<dbReference type="PROSITE" id="PS01065">
    <property type="entry name" value="ETF_BETA"/>
    <property type="match status" value="1"/>
</dbReference>
<dbReference type="CDD" id="cd01714">
    <property type="entry name" value="ETF_beta"/>
    <property type="match status" value="1"/>
</dbReference>
<dbReference type="PANTHER" id="PTHR21294:SF8">
    <property type="entry name" value="ELECTRON TRANSFER FLAVOPROTEIN SUBUNIT BETA"/>
    <property type="match status" value="1"/>
</dbReference>
<dbReference type="PANTHER" id="PTHR21294">
    <property type="entry name" value="ELECTRON TRANSFER FLAVOPROTEIN BETA-SUBUNIT"/>
    <property type="match status" value="1"/>
</dbReference>
<evidence type="ECO:0000313" key="7">
    <source>
        <dbReference type="EMBL" id="MFC2990642.1"/>
    </source>
</evidence>
<dbReference type="RefSeq" id="WP_379753399.1">
    <property type="nucleotide sequence ID" value="NZ_JBHRSQ010000006.1"/>
</dbReference>
<proteinExistence type="inferred from homology"/>
<evidence type="ECO:0000256" key="2">
    <source>
        <dbReference type="ARBA" id="ARBA00016797"/>
    </source>
</evidence>
<dbReference type="Pfam" id="PF01012">
    <property type="entry name" value="ETF"/>
    <property type="match status" value="1"/>
</dbReference>
<dbReference type="InterPro" id="IPR014730">
    <property type="entry name" value="ETF_a/b_N"/>
</dbReference>
<dbReference type="InterPro" id="IPR014729">
    <property type="entry name" value="Rossmann-like_a/b/a_fold"/>
</dbReference>
<organism evidence="7 8">
    <name type="scientific">Halomonas tibetensis</name>
    <dbReference type="NCBI Taxonomy" id="2259590"/>
    <lineage>
        <taxon>Bacteria</taxon>
        <taxon>Pseudomonadati</taxon>
        <taxon>Pseudomonadota</taxon>
        <taxon>Gammaproteobacteria</taxon>
        <taxon>Oceanospirillales</taxon>
        <taxon>Halomonadaceae</taxon>
        <taxon>Halomonas</taxon>
    </lineage>
</organism>
<name>A0ABV7AZM6_9GAMM</name>
<evidence type="ECO:0000256" key="3">
    <source>
        <dbReference type="ARBA" id="ARBA00022448"/>
    </source>
</evidence>
<dbReference type="InterPro" id="IPR012255">
    <property type="entry name" value="ETF_b"/>
</dbReference>
<evidence type="ECO:0000259" key="6">
    <source>
        <dbReference type="SMART" id="SM00893"/>
    </source>
</evidence>
<keyword evidence="3" id="KW-0813">Transport</keyword>
<reference evidence="8" key="1">
    <citation type="journal article" date="2019" name="Int. J. Syst. Evol. Microbiol.">
        <title>The Global Catalogue of Microorganisms (GCM) 10K type strain sequencing project: providing services to taxonomists for standard genome sequencing and annotation.</title>
        <authorList>
            <consortium name="The Broad Institute Genomics Platform"/>
            <consortium name="The Broad Institute Genome Sequencing Center for Infectious Disease"/>
            <person name="Wu L."/>
            <person name="Ma J."/>
        </authorList>
    </citation>
    <scope>NUCLEOTIDE SEQUENCE [LARGE SCALE GENOMIC DNA]</scope>
    <source>
        <strain evidence="8">KCTC 52660</strain>
    </source>
</reference>
<accession>A0ABV7AZM6</accession>
<comment type="caution">
    <text evidence="7">The sequence shown here is derived from an EMBL/GenBank/DDBJ whole genome shotgun (WGS) entry which is preliminary data.</text>
</comment>
<evidence type="ECO:0000313" key="8">
    <source>
        <dbReference type="Proteomes" id="UP001595386"/>
    </source>
</evidence>
<dbReference type="Proteomes" id="UP001595386">
    <property type="component" value="Unassembled WGS sequence"/>
</dbReference>
<evidence type="ECO:0000256" key="1">
    <source>
        <dbReference type="ARBA" id="ARBA00007557"/>
    </source>
</evidence>
<keyword evidence="4" id="KW-0249">Electron transport</keyword>
<feature type="domain" description="Electron transfer flavoprotein alpha/beta-subunit N-terminal" evidence="6">
    <location>
        <begin position="23"/>
        <end position="211"/>
    </location>
</feature>
<dbReference type="InterPro" id="IPR033948">
    <property type="entry name" value="ETF_beta_N"/>
</dbReference>
<protein>
    <recommendedName>
        <fullName evidence="2">Electron transfer flavoprotein subunit beta</fullName>
    </recommendedName>
    <alternativeName>
        <fullName evidence="5">Electron transfer flavoprotein small subunit</fullName>
    </alternativeName>
</protein>
<comment type="similarity">
    <text evidence="1">Belongs to the ETF beta-subunit/FixA family.</text>
</comment>
<dbReference type="PIRSF" id="PIRSF000090">
    <property type="entry name" value="Beta-ETF"/>
    <property type="match status" value="1"/>
</dbReference>